<dbReference type="PANTHER" id="PTHR43638">
    <property type="entry name" value="OXIDOREDUCTASE, ALDO/KETO REDUCTASE FAMILY PROTEIN"/>
    <property type="match status" value="1"/>
</dbReference>
<sequence length="278" mass="30922">MKTRDGARVAPLGMGTWSLGDSKVTHKEEVTCLHEGLDAGLTMIDTAEIYGNGRSETLVGDVMAVRRQDAFLVSKIMPNHATFEGTQRHCRASLERLKTDYLDLYLLHWRGHIPLHETIEAMEKLKSDGLIRHWGVSNFDVEDMEEVVALTPHCACNQVLYNLRNRGTEFELLSKLEAHRIKAVACSPLGHDGSLLQHPICQTIAQEYQTPAGPATSAQIALAWVLRQENLVAIPRTSSREHMRENVLASDIHLSSSSLAALDAVFAPPKQKRSLEMI</sequence>
<proteinExistence type="predicted"/>
<dbReference type="Gene3D" id="3.20.20.100">
    <property type="entry name" value="NADP-dependent oxidoreductase domain"/>
    <property type="match status" value="1"/>
</dbReference>
<evidence type="ECO:0000313" key="2">
    <source>
        <dbReference type="EMBL" id="MEE8657832.1"/>
    </source>
</evidence>
<dbReference type="InterPro" id="IPR020471">
    <property type="entry name" value="AKR"/>
</dbReference>
<dbReference type="Proteomes" id="UP001312908">
    <property type="component" value="Unassembled WGS sequence"/>
</dbReference>
<dbReference type="PANTHER" id="PTHR43638:SF3">
    <property type="entry name" value="ALDEHYDE REDUCTASE"/>
    <property type="match status" value="1"/>
</dbReference>
<feature type="domain" description="NADP-dependent oxidoreductase" evidence="1">
    <location>
        <begin position="11"/>
        <end position="265"/>
    </location>
</feature>
<reference evidence="2 3" key="1">
    <citation type="submission" date="2023-10" db="EMBL/GenBank/DDBJ databases">
        <title>Sorlinia euscelidii gen. nov., sp. nov., an acetic acid bacteria isolated from the gut of Euscelidius variegatus emitter.</title>
        <authorList>
            <person name="Michoud G."/>
            <person name="Marasco R."/>
            <person name="Seferji K."/>
            <person name="Gonella E."/>
            <person name="Garuglieri E."/>
            <person name="Alma A."/>
            <person name="Mapelli F."/>
            <person name="Borin S."/>
            <person name="Daffonchio D."/>
            <person name="Crotti E."/>
        </authorList>
    </citation>
    <scope>NUCLEOTIDE SEQUENCE [LARGE SCALE GENOMIC DNA]</scope>
    <source>
        <strain evidence="2 3">EV16P</strain>
    </source>
</reference>
<gene>
    <name evidence="2" type="ORF">DOFOFD_02230</name>
</gene>
<dbReference type="InterPro" id="IPR036812">
    <property type="entry name" value="NAD(P)_OxRdtase_dom_sf"/>
</dbReference>
<dbReference type="InterPro" id="IPR023210">
    <property type="entry name" value="NADP_OxRdtase_dom"/>
</dbReference>
<organism evidence="2 3">
    <name type="scientific">Sorlinia euscelidii</name>
    <dbReference type="NCBI Taxonomy" id="3081148"/>
    <lineage>
        <taxon>Bacteria</taxon>
        <taxon>Pseudomonadati</taxon>
        <taxon>Pseudomonadota</taxon>
        <taxon>Alphaproteobacteria</taxon>
        <taxon>Acetobacterales</taxon>
        <taxon>Acetobacteraceae</taxon>
        <taxon>Sorlinia</taxon>
    </lineage>
</organism>
<evidence type="ECO:0000313" key="3">
    <source>
        <dbReference type="Proteomes" id="UP001312908"/>
    </source>
</evidence>
<dbReference type="Pfam" id="PF00248">
    <property type="entry name" value="Aldo_ket_red"/>
    <property type="match status" value="1"/>
</dbReference>
<keyword evidence="3" id="KW-1185">Reference proteome</keyword>
<evidence type="ECO:0000259" key="1">
    <source>
        <dbReference type="Pfam" id="PF00248"/>
    </source>
</evidence>
<protein>
    <submittedName>
        <fullName evidence="2">Aldo-ket-red domain-containing protein</fullName>
    </submittedName>
</protein>
<name>A0ABU7TZC8_9PROT</name>
<dbReference type="PRINTS" id="PR00069">
    <property type="entry name" value="ALDKETRDTASE"/>
</dbReference>
<accession>A0ABU7TZC8</accession>
<dbReference type="EMBL" id="JAWJZY010000001">
    <property type="protein sequence ID" value="MEE8657832.1"/>
    <property type="molecule type" value="Genomic_DNA"/>
</dbReference>
<comment type="caution">
    <text evidence="2">The sequence shown here is derived from an EMBL/GenBank/DDBJ whole genome shotgun (WGS) entry which is preliminary data.</text>
</comment>
<dbReference type="SUPFAM" id="SSF51430">
    <property type="entry name" value="NAD(P)-linked oxidoreductase"/>
    <property type="match status" value="1"/>
</dbReference>
<dbReference type="PIRSF" id="PIRSF000097">
    <property type="entry name" value="AKR"/>
    <property type="match status" value="1"/>
</dbReference>